<dbReference type="SMART" id="SM00743">
    <property type="entry name" value="Agenet"/>
    <property type="match status" value="1"/>
</dbReference>
<keyword evidence="4" id="KW-1185">Reference proteome</keyword>
<dbReference type="InterPro" id="IPR008395">
    <property type="entry name" value="Agenet-like_dom"/>
</dbReference>
<dbReference type="AlphaFoldDB" id="A0AAV0MY23"/>
<dbReference type="InterPro" id="IPR014002">
    <property type="entry name" value="Agenet_dom_plant"/>
</dbReference>
<accession>A0AAV0MY23</accession>
<dbReference type="Pfam" id="PF05641">
    <property type="entry name" value="Agenet"/>
    <property type="match status" value="1"/>
</dbReference>
<evidence type="ECO:0000313" key="3">
    <source>
        <dbReference type="EMBL" id="CAI0451195.1"/>
    </source>
</evidence>
<dbReference type="Proteomes" id="UP001154282">
    <property type="component" value="Unassembled WGS sequence"/>
</dbReference>
<gene>
    <name evidence="3" type="ORF">LITE_LOCUS30786</name>
</gene>
<sequence>MKTAAFRRGDRVEVASEEEGFHGSYFEGNVVELLGSNQYKVEYVNLVKNRGGRVGASDRNGLRRVHPASPAANPLWQSDGEEGDDVPCLL</sequence>
<feature type="compositionally biased region" description="Acidic residues" evidence="1">
    <location>
        <begin position="79"/>
        <end position="90"/>
    </location>
</feature>
<feature type="region of interest" description="Disordered" evidence="1">
    <location>
        <begin position="57"/>
        <end position="90"/>
    </location>
</feature>
<evidence type="ECO:0000259" key="2">
    <source>
        <dbReference type="SMART" id="SM00743"/>
    </source>
</evidence>
<proteinExistence type="predicted"/>
<comment type="caution">
    <text evidence="3">The sequence shown here is derived from an EMBL/GenBank/DDBJ whole genome shotgun (WGS) entry which is preliminary data.</text>
</comment>
<protein>
    <recommendedName>
        <fullName evidence="2">Agenet domain-containing protein</fullName>
    </recommendedName>
</protein>
<reference evidence="3" key="1">
    <citation type="submission" date="2022-08" db="EMBL/GenBank/DDBJ databases">
        <authorList>
            <person name="Gutierrez-Valencia J."/>
        </authorList>
    </citation>
    <scope>NUCLEOTIDE SEQUENCE</scope>
</reference>
<feature type="domain" description="Agenet" evidence="2">
    <location>
        <begin position="4"/>
        <end position="70"/>
    </location>
</feature>
<name>A0AAV0MY23_9ROSI</name>
<dbReference type="EMBL" id="CAMGYJ010000007">
    <property type="protein sequence ID" value="CAI0451195.1"/>
    <property type="molecule type" value="Genomic_DNA"/>
</dbReference>
<evidence type="ECO:0000256" key="1">
    <source>
        <dbReference type="SAM" id="MobiDB-lite"/>
    </source>
</evidence>
<organism evidence="3 4">
    <name type="scientific">Linum tenue</name>
    <dbReference type="NCBI Taxonomy" id="586396"/>
    <lineage>
        <taxon>Eukaryota</taxon>
        <taxon>Viridiplantae</taxon>
        <taxon>Streptophyta</taxon>
        <taxon>Embryophyta</taxon>
        <taxon>Tracheophyta</taxon>
        <taxon>Spermatophyta</taxon>
        <taxon>Magnoliopsida</taxon>
        <taxon>eudicotyledons</taxon>
        <taxon>Gunneridae</taxon>
        <taxon>Pentapetalae</taxon>
        <taxon>rosids</taxon>
        <taxon>fabids</taxon>
        <taxon>Malpighiales</taxon>
        <taxon>Linaceae</taxon>
        <taxon>Linum</taxon>
    </lineage>
</organism>
<evidence type="ECO:0000313" key="4">
    <source>
        <dbReference type="Proteomes" id="UP001154282"/>
    </source>
</evidence>